<dbReference type="Proteomes" id="UP000190541">
    <property type="component" value="Unassembled WGS sequence"/>
</dbReference>
<organism evidence="1 2">
    <name type="scientific">Parapedobacter luteus</name>
    <dbReference type="NCBI Taxonomy" id="623280"/>
    <lineage>
        <taxon>Bacteria</taxon>
        <taxon>Pseudomonadati</taxon>
        <taxon>Bacteroidota</taxon>
        <taxon>Sphingobacteriia</taxon>
        <taxon>Sphingobacteriales</taxon>
        <taxon>Sphingobacteriaceae</taxon>
        <taxon>Parapedobacter</taxon>
    </lineage>
</organism>
<keyword evidence="2" id="KW-1185">Reference proteome</keyword>
<accession>A0A1T5BUZ6</accession>
<name>A0A1T5BUZ6_9SPHI</name>
<dbReference type="AlphaFoldDB" id="A0A1T5BUZ6"/>
<dbReference type="RefSeq" id="WP_079716448.1">
    <property type="nucleotide sequence ID" value="NZ_FUYS01000003.1"/>
</dbReference>
<proteinExistence type="predicted"/>
<dbReference type="Gene3D" id="1.10.150.20">
    <property type="entry name" value="5' to 3' exonuclease, C-terminal subdomain"/>
    <property type="match status" value="1"/>
</dbReference>
<gene>
    <name evidence="1" type="ORF">SAMN05660226_01784</name>
</gene>
<dbReference type="EMBL" id="FUYS01000003">
    <property type="protein sequence ID" value="SKB51148.1"/>
    <property type="molecule type" value="Genomic_DNA"/>
</dbReference>
<reference evidence="1 2" key="1">
    <citation type="submission" date="2017-02" db="EMBL/GenBank/DDBJ databases">
        <authorList>
            <person name="Peterson S.W."/>
        </authorList>
    </citation>
    <scope>NUCLEOTIDE SEQUENCE [LARGE SCALE GENOMIC DNA]</scope>
    <source>
        <strain evidence="1 2">DSM 22899</strain>
    </source>
</reference>
<sequence>MRHLKTCPNGHRYHKISDCPVCPVCEAKRAPSTGFTSLLSAPARRALEHAGIDSLAKLASYSEKDILALHGMGKASMPLLRKALAEAGLAFKS</sequence>
<dbReference type="STRING" id="623280.SAMN05660226_01784"/>
<evidence type="ECO:0000313" key="2">
    <source>
        <dbReference type="Proteomes" id="UP000190541"/>
    </source>
</evidence>
<dbReference type="SUPFAM" id="SSF47789">
    <property type="entry name" value="C-terminal domain of RNA polymerase alpha subunit"/>
    <property type="match status" value="1"/>
</dbReference>
<evidence type="ECO:0000313" key="1">
    <source>
        <dbReference type="EMBL" id="SKB51148.1"/>
    </source>
</evidence>
<dbReference type="NCBIfam" id="NF005841">
    <property type="entry name" value="PRK07758.1"/>
    <property type="match status" value="1"/>
</dbReference>
<protein>
    <submittedName>
        <fullName evidence="1">RNA polymerase, alpha chain C terminal domain</fullName>
    </submittedName>
</protein>
<dbReference type="OrthoDB" id="7950977at2"/>